<dbReference type="EMBL" id="CP007547">
    <property type="protein sequence ID" value="AIL44155.1"/>
    <property type="molecule type" value="Genomic_DNA"/>
</dbReference>
<proteinExistence type="predicted"/>
<dbReference type="Gene3D" id="3.40.30.10">
    <property type="entry name" value="Glutaredoxin"/>
    <property type="match status" value="1"/>
</dbReference>
<gene>
    <name evidence="1" type="ORF">BD94_0380</name>
</gene>
<dbReference type="STRING" id="1338011.BD94_0380"/>
<dbReference type="RefSeq" id="WP_024564727.1">
    <property type="nucleotide sequence ID" value="NZ_CP007547.1"/>
</dbReference>
<reference evidence="1 2" key="1">
    <citation type="journal article" date="2013" name="Lancet">
        <title>First case of E anophelis outbreak in an intensive-care unit.</title>
        <authorList>
            <person name="Teo J."/>
            <person name="Tan S.Y."/>
            <person name="Tay M."/>
            <person name="Ding Y."/>
            <person name="Kjelleberg S."/>
            <person name="Givskov M."/>
            <person name="Lin R.T."/>
            <person name="Yang L."/>
        </authorList>
    </citation>
    <scope>NUCLEOTIDE SEQUENCE [LARGE SCALE GENOMIC DNA]</scope>
    <source>
        <strain evidence="1 2">NUHP1</strain>
    </source>
</reference>
<dbReference type="SUPFAM" id="SSF52833">
    <property type="entry name" value="Thioredoxin-like"/>
    <property type="match status" value="1"/>
</dbReference>
<dbReference type="eggNOG" id="COG0526">
    <property type="taxonomic scope" value="Bacteria"/>
</dbReference>
<dbReference type="Proteomes" id="UP000028933">
    <property type="component" value="Chromosome"/>
</dbReference>
<dbReference type="HOGENOM" id="CLU_114536_0_0_10"/>
<sequence length="192" mass="22631">MDIKKFWDEAVTYNEYLRHAGEILGNPRNQQDVDYLEYYKLGIQRMNRMSEKYLPNEKQVETLAQKNFKGRILIISEAWCGDASQAIPVVVKFFEQYEVRITYRDQEPSLIDDFLTNGGKSIPIILFLDEDFNVIGQWGPRPAHGKELLNKYKNDPENYTKDDFYHELQVYYARNKGYDTIEELLEIIPSGK</sequence>
<dbReference type="AlphaFoldDB" id="A0A077EF81"/>
<accession>A0A077EF81</accession>
<name>A0A077EF81_9FLAO</name>
<evidence type="ECO:0000313" key="2">
    <source>
        <dbReference type="Proteomes" id="UP000028933"/>
    </source>
</evidence>
<dbReference type="KEGG" id="eao:BD94_0380"/>
<organism evidence="1 2">
    <name type="scientific">Elizabethkingia anophelis NUHP1</name>
    <dbReference type="NCBI Taxonomy" id="1338011"/>
    <lineage>
        <taxon>Bacteria</taxon>
        <taxon>Pseudomonadati</taxon>
        <taxon>Bacteroidota</taxon>
        <taxon>Flavobacteriia</taxon>
        <taxon>Flavobacteriales</taxon>
        <taxon>Weeksellaceae</taxon>
        <taxon>Elizabethkingia</taxon>
    </lineage>
</organism>
<dbReference type="Pfam" id="PF14595">
    <property type="entry name" value="Thioredoxin_9"/>
    <property type="match status" value="1"/>
</dbReference>
<evidence type="ECO:0000313" key="1">
    <source>
        <dbReference type="EMBL" id="AIL44155.1"/>
    </source>
</evidence>
<protein>
    <submittedName>
        <fullName evidence="1">Thioredoxin</fullName>
    </submittedName>
</protein>
<dbReference type="InterPro" id="IPR036249">
    <property type="entry name" value="Thioredoxin-like_sf"/>
</dbReference>